<feature type="transmembrane region" description="Helical" evidence="2">
    <location>
        <begin position="69"/>
        <end position="97"/>
    </location>
</feature>
<keyword evidence="2" id="KW-0812">Transmembrane</keyword>
<evidence type="ECO:0000259" key="3">
    <source>
        <dbReference type="Pfam" id="PF14242"/>
    </source>
</evidence>
<sequence>MSFQSADNTDRGAEGRTTDDAASGKTWYEEFTVSGGQALDKVKELIAEGNVRRLFIKNSDGRVLLEVPLTAGVAVTAVTAVIAPALVAVGAVAAFLAQVTIGVERVRPQLEGTPESGGDGPQDG</sequence>
<keyword evidence="2" id="KW-1133">Transmembrane helix</keyword>
<protein>
    <submittedName>
        <fullName evidence="4">Uncharacterized protein DUF4342</fullName>
    </submittedName>
</protein>
<evidence type="ECO:0000256" key="1">
    <source>
        <dbReference type="SAM" id="MobiDB-lite"/>
    </source>
</evidence>
<accession>A0A542YNI2</accession>
<organism evidence="4 5">
    <name type="scientific">Ornithinicoccus hortensis</name>
    <dbReference type="NCBI Taxonomy" id="82346"/>
    <lineage>
        <taxon>Bacteria</taxon>
        <taxon>Bacillati</taxon>
        <taxon>Actinomycetota</taxon>
        <taxon>Actinomycetes</taxon>
        <taxon>Micrococcales</taxon>
        <taxon>Intrasporangiaceae</taxon>
        <taxon>Ornithinicoccus</taxon>
    </lineage>
</organism>
<feature type="compositionally biased region" description="Basic and acidic residues" evidence="1">
    <location>
        <begin position="8"/>
        <end position="19"/>
    </location>
</feature>
<feature type="domain" description="DUF4342" evidence="3">
    <location>
        <begin position="25"/>
        <end position="105"/>
    </location>
</feature>
<dbReference type="EMBL" id="VFOP01000001">
    <property type="protein sequence ID" value="TQL49663.1"/>
    <property type="molecule type" value="Genomic_DNA"/>
</dbReference>
<evidence type="ECO:0000313" key="5">
    <source>
        <dbReference type="Proteomes" id="UP000319516"/>
    </source>
</evidence>
<evidence type="ECO:0000256" key="2">
    <source>
        <dbReference type="SAM" id="Phobius"/>
    </source>
</evidence>
<dbReference type="RefSeq" id="WP_141783893.1">
    <property type="nucleotide sequence ID" value="NZ_BAAAIK010000003.1"/>
</dbReference>
<dbReference type="OrthoDB" id="677607at2"/>
<reference evidence="4 5" key="1">
    <citation type="submission" date="2019-06" db="EMBL/GenBank/DDBJ databases">
        <title>Sequencing the genomes of 1000 actinobacteria strains.</title>
        <authorList>
            <person name="Klenk H.-P."/>
        </authorList>
    </citation>
    <scope>NUCLEOTIDE SEQUENCE [LARGE SCALE GENOMIC DNA]</scope>
    <source>
        <strain evidence="4 5">DSM 12335</strain>
    </source>
</reference>
<comment type="caution">
    <text evidence="4">The sequence shown here is derived from an EMBL/GenBank/DDBJ whole genome shotgun (WGS) entry which is preliminary data.</text>
</comment>
<dbReference type="Proteomes" id="UP000319516">
    <property type="component" value="Unassembled WGS sequence"/>
</dbReference>
<feature type="region of interest" description="Disordered" evidence="1">
    <location>
        <begin position="1"/>
        <end position="26"/>
    </location>
</feature>
<name>A0A542YNI2_9MICO</name>
<keyword evidence="5" id="KW-1185">Reference proteome</keyword>
<gene>
    <name evidence="4" type="ORF">FB467_0748</name>
</gene>
<dbReference type="InterPro" id="IPR025642">
    <property type="entry name" value="DUF4342"/>
</dbReference>
<keyword evidence="2" id="KW-0472">Membrane</keyword>
<dbReference type="Pfam" id="PF14242">
    <property type="entry name" value="DUF4342"/>
    <property type="match status" value="1"/>
</dbReference>
<proteinExistence type="predicted"/>
<dbReference type="AlphaFoldDB" id="A0A542YNI2"/>
<evidence type="ECO:0000313" key="4">
    <source>
        <dbReference type="EMBL" id="TQL49663.1"/>
    </source>
</evidence>